<dbReference type="GO" id="GO:0003677">
    <property type="term" value="F:DNA binding"/>
    <property type="evidence" value="ECO:0007669"/>
    <property type="project" value="InterPro"/>
</dbReference>
<dbReference type="AlphaFoldDB" id="A0A369M4B8"/>
<sequence>MEEAMEHLDPITRQYLGVINSYKDRSGMSTTELARRLGLSDTSVGKKLRGEVAMSATELVKITWLFKIEFTEYFFVGLGDLPESTRPQRKDKR</sequence>
<dbReference type="Gene3D" id="1.10.260.40">
    <property type="entry name" value="lambda repressor-like DNA-binding domains"/>
    <property type="match status" value="1"/>
</dbReference>
<dbReference type="InterPro" id="IPR010982">
    <property type="entry name" value="Lambda_DNA-bd_dom_sf"/>
</dbReference>
<dbReference type="InterPro" id="IPR001387">
    <property type="entry name" value="Cro/C1-type_HTH"/>
</dbReference>
<organism evidence="1 2">
    <name type="scientific">Gordonibacter pamelaeae</name>
    <dbReference type="NCBI Taxonomy" id="471189"/>
    <lineage>
        <taxon>Bacteria</taxon>
        <taxon>Bacillati</taxon>
        <taxon>Actinomycetota</taxon>
        <taxon>Coriobacteriia</taxon>
        <taxon>Eggerthellales</taxon>
        <taxon>Eggerthellaceae</taxon>
        <taxon>Gordonibacter</taxon>
    </lineage>
</organism>
<proteinExistence type="predicted"/>
<protein>
    <submittedName>
        <fullName evidence="1">Transcriptional regulator</fullName>
    </submittedName>
</protein>
<dbReference type="Proteomes" id="UP000254000">
    <property type="component" value="Unassembled WGS sequence"/>
</dbReference>
<comment type="caution">
    <text evidence="1">The sequence shown here is derived from an EMBL/GenBank/DDBJ whole genome shotgun (WGS) entry which is preliminary data.</text>
</comment>
<dbReference type="OrthoDB" id="3175465at2"/>
<dbReference type="CDD" id="cd00093">
    <property type="entry name" value="HTH_XRE"/>
    <property type="match status" value="1"/>
</dbReference>
<dbReference type="EMBL" id="PPTS01000004">
    <property type="protein sequence ID" value="RDB65248.1"/>
    <property type="molecule type" value="Genomic_DNA"/>
</dbReference>
<accession>A0A369M4B8</accession>
<evidence type="ECO:0000313" key="2">
    <source>
        <dbReference type="Proteomes" id="UP000254000"/>
    </source>
</evidence>
<gene>
    <name evidence="1" type="ORF">C1877_07855</name>
</gene>
<keyword evidence="2" id="KW-1185">Reference proteome</keyword>
<evidence type="ECO:0000313" key="1">
    <source>
        <dbReference type="EMBL" id="RDB65248.1"/>
    </source>
</evidence>
<name>A0A369M4B8_9ACTN</name>
<reference evidence="1 2" key="1">
    <citation type="journal article" date="2018" name="Elife">
        <title>Discovery and characterization of a prevalent human gut bacterial enzyme sufficient for the inactivation of a family of plant toxins.</title>
        <authorList>
            <person name="Koppel N."/>
            <person name="Bisanz J.E."/>
            <person name="Pandelia M.E."/>
            <person name="Turnbaugh P.J."/>
            <person name="Balskus E.P."/>
        </authorList>
    </citation>
    <scope>NUCLEOTIDE SEQUENCE [LARGE SCALE GENOMIC DNA]</scope>
    <source>
        <strain evidence="1 2">3C</strain>
    </source>
</reference>
<dbReference type="SUPFAM" id="SSF47413">
    <property type="entry name" value="lambda repressor-like DNA-binding domains"/>
    <property type="match status" value="1"/>
</dbReference>